<sequence length="101" mass="11010">MKPARISFIIGVAMCVAGCGKVGDLEPRTGNSMPPQAYGQTTDQTAKILTTPSVQARPGRTDELLKRSERREDDPFDIPPGQEPKPFDPEQTDSSEKTPPK</sequence>
<comment type="caution">
    <text evidence="2">The sequence shown here is derived from an EMBL/GenBank/DDBJ whole genome shotgun (WGS) entry which is preliminary data.</text>
</comment>
<keyword evidence="3" id="KW-1185">Reference proteome</keyword>
<dbReference type="AlphaFoldDB" id="A0A840AY75"/>
<organism evidence="2 3">
    <name type="scientific">Sphingorhabdus rigui</name>
    <dbReference type="NCBI Taxonomy" id="1282858"/>
    <lineage>
        <taxon>Bacteria</taxon>
        <taxon>Pseudomonadati</taxon>
        <taxon>Pseudomonadota</taxon>
        <taxon>Alphaproteobacteria</taxon>
        <taxon>Sphingomonadales</taxon>
        <taxon>Sphingomonadaceae</taxon>
        <taxon>Sphingorhabdus</taxon>
    </lineage>
</organism>
<proteinExistence type="predicted"/>
<dbReference type="EMBL" id="JACIEA010000001">
    <property type="protein sequence ID" value="MBB3941977.1"/>
    <property type="molecule type" value="Genomic_DNA"/>
</dbReference>
<evidence type="ECO:0000256" key="1">
    <source>
        <dbReference type="SAM" id="MobiDB-lite"/>
    </source>
</evidence>
<dbReference type="Proteomes" id="UP000581447">
    <property type="component" value="Unassembled WGS sequence"/>
</dbReference>
<evidence type="ECO:0000313" key="3">
    <source>
        <dbReference type="Proteomes" id="UP000581447"/>
    </source>
</evidence>
<gene>
    <name evidence="2" type="ORF">GGR91_000199</name>
</gene>
<reference evidence="2 3" key="1">
    <citation type="submission" date="2020-08" db="EMBL/GenBank/DDBJ databases">
        <title>Genomic Encyclopedia of Type Strains, Phase IV (KMG-IV): sequencing the most valuable type-strain genomes for metagenomic binning, comparative biology and taxonomic classification.</title>
        <authorList>
            <person name="Goeker M."/>
        </authorList>
    </citation>
    <scope>NUCLEOTIDE SEQUENCE [LARGE SCALE GENOMIC DNA]</scope>
    <source>
        <strain evidence="2 3">DSM 29050</strain>
    </source>
</reference>
<feature type="compositionally biased region" description="Basic and acidic residues" evidence="1">
    <location>
        <begin position="59"/>
        <end position="73"/>
    </location>
</feature>
<protein>
    <submittedName>
        <fullName evidence="2">Uncharacterized protein</fullName>
    </submittedName>
</protein>
<accession>A0A840AY75</accession>
<dbReference type="RefSeq" id="WP_183939199.1">
    <property type="nucleotide sequence ID" value="NZ_BAABBG010000001.1"/>
</dbReference>
<feature type="region of interest" description="Disordered" evidence="1">
    <location>
        <begin position="23"/>
        <end position="101"/>
    </location>
</feature>
<evidence type="ECO:0000313" key="2">
    <source>
        <dbReference type="EMBL" id="MBB3941977.1"/>
    </source>
</evidence>
<name>A0A840AY75_9SPHN</name>
<feature type="compositionally biased region" description="Polar residues" evidence="1">
    <location>
        <begin position="29"/>
        <end position="54"/>
    </location>
</feature>